<keyword evidence="1" id="KW-1133">Transmembrane helix</keyword>
<organism evidence="2">
    <name type="scientific">Wuchereria bancrofti</name>
    <dbReference type="NCBI Taxonomy" id="6293"/>
    <lineage>
        <taxon>Eukaryota</taxon>
        <taxon>Metazoa</taxon>
        <taxon>Ecdysozoa</taxon>
        <taxon>Nematoda</taxon>
        <taxon>Chromadorea</taxon>
        <taxon>Rhabditida</taxon>
        <taxon>Spirurina</taxon>
        <taxon>Spiruromorpha</taxon>
        <taxon>Filarioidea</taxon>
        <taxon>Onchocercidae</taxon>
        <taxon>Wuchereria</taxon>
    </lineage>
</organism>
<sequence>MTVCGRTRCDTTGLKTNEMTFQWLIMRSDSHETRKINLSASQHIWRISAGQNISSWEMLRSWITSILFILGFISIAVNCSLQSDRFDRQDRDYRPLQFGKRDGHRPLQFGKKSFRPLQFGKRGMDEAPDYFYDI</sequence>
<dbReference type="WBParaSite" id="maker-PairedContig_5086-snap-gene-3.18-mRNA-1">
    <property type="protein sequence ID" value="maker-PairedContig_5086-snap-gene-3.18-mRNA-1"/>
    <property type="gene ID" value="maker-PairedContig_5086-snap-gene-3.18"/>
</dbReference>
<keyword evidence="1" id="KW-0812">Transmembrane</keyword>
<evidence type="ECO:0000313" key="2">
    <source>
        <dbReference type="WBParaSite" id="maker-PairedContig_5086-snap-gene-3.18-mRNA-1"/>
    </source>
</evidence>
<proteinExistence type="predicted"/>
<protein>
    <submittedName>
        <fullName evidence="2">Uncharacterized protein</fullName>
    </submittedName>
</protein>
<keyword evidence="1" id="KW-0472">Membrane</keyword>
<evidence type="ECO:0000256" key="1">
    <source>
        <dbReference type="SAM" id="Phobius"/>
    </source>
</evidence>
<feature type="transmembrane region" description="Helical" evidence="1">
    <location>
        <begin position="62"/>
        <end position="81"/>
    </location>
</feature>
<dbReference type="AlphaFoldDB" id="A0A1I8ETZ2"/>
<reference evidence="2" key="1">
    <citation type="submission" date="2016-11" db="UniProtKB">
        <authorList>
            <consortium name="WormBaseParasite"/>
        </authorList>
    </citation>
    <scope>IDENTIFICATION</scope>
    <source>
        <strain evidence="2">pt0022</strain>
    </source>
</reference>
<dbReference type="STRING" id="6293.A0A1I8ETZ2"/>
<accession>A0A1I8ETZ2</accession>
<name>A0A1I8ETZ2_WUCBA</name>